<dbReference type="InterPro" id="IPR011600">
    <property type="entry name" value="Pept_C14_caspase"/>
</dbReference>
<dbReference type="Gene3D" id="3.40.50.12660">
    <property type="match status" value="1"/>
</dbReference>
<accession>A0A8H5BUG6</accession>
<dbReference type="GO" id="GO:0004197">
    <property type="term" value="F:cysteine-type endopeptidase activity"/>
    <property type="evidence" value="ECO:0007669"/>
    <property type="project" value="InterPro"/>
</dbReference>
<dbReference type="InterPro" id="IPR050452">
    <property type="entry name" value="Metacaspase"/>
</dbReference>
<dbReference type="Proteomes" id="UP000567179">
    <property type="component" value="Unassembled WGS sequence"/>
</dbReference>
<gene>
    <name evidence="3" type="ORF">D9619_009295</name>
</gene>
<feature type="domain" description="Peptidase C14 caspase" evidence="2">
    <location>
        <begin position="8"/>
        <end position="163"/>
    </location>
</feature>
<comment type="similarity">
    <text evidence="1">Belongs to the peptidase C14B family.</text>
</comment>
<dbReference type="GO" id="GO:0006508">
    <property type="term" value="P:proteolysis"/>
    <property type="evidence" value="ECO:0007669"/>
    <property type="project" value="InterPro"/>
</dbReference>
<evidence type="ECO:0000259" key="2">
    <source>
        <dbReference type="Pfam" id="PF00656"/>
    </source>
</evidence>
<sequence length="197" mass="22292">MSIPLRHKKALIIGLNYTNKGLWTLKGAQNDARATRSLLQDTYMFAEHEMVVMSDYEGIENSLLPTRSNIIHQLNTFVMEKNEDTDYVFIYAGHTDQFPDTGPSMHQEEDGKAECIVPLDAISPDADIPDKTKVIFDFELHEYMIKRLGLGCRLTAIADSCHSATLLNVIVLSVTPQPLMEPDMLFVDLYVTPWKSQ</sequence>
<dbReference type="AlphaFoldDB" id="A0A8H5BUG6"/>
<evidence type="ECO:0000313" key="3">
    <source>
        <dbReference type="EMBL" id="KAF5329469.1"/>
    </source>
</evidence>
<name>A0A8H5BUG6_9AGAR</name>
<reference evidence="3 4" key="1">
    <citation type="journal article" date="2020" name="ISME J.">
        <title>Uncovering the hidden diversity of litter-decomposition mechanisms in mushroom-forming fungi.</title>
        <authorList>
            <person name="Floudas D."/>
            <person name="Bentzer J."/>
            <person name="Ahren D."/>
            <person name="Johansson T."/>
            <person name="Persson P."/>
            <person name="Tunlid A."/>
        </authorList>
    </citation>
    <scope>NUCLEOTIDE SEQUENCE [LARGE SCALE GENOMIC DNA]</scope>
    <source>
        <strain evidence="3 4">CBS 101986</strain>
    </source>
</reference>
<proteinExistence type="inferred from homology"/>
<organism evidence="3 4">
    <name type="scientific">Psilocybe cf. subviscida</name>
    <dbReference type="NCBI Taxonomy" id="2480587"/>
    <lineage>
        <taxon>Eukaryota</taxon>
        <taxon>Fungi</taxon>
        <taxon>Dikarya</taxon>
        <taxon>Basidiomycota</taxon>
        <taxon>Agaricomycotina</taxon>
        <taxon>Agaricomycetes</taxon>
        <taxon>Agaricomycetidae</taxon>
        <taxon>Agaricales</taxon>
        <taxon>Agaricineae</taxon>
        <taxon>Strophariaceae</taxon>
        <taxon>Psilocybe</taxon>
    </lineage>
</organism>
<dbReference type="GO" id="GO:0005737">
    <property type="term" value="C:cytoplasm"/>
    <property type="evidence" value="ECO:0007669"/>
    <property type="project" value="TreeGrafter"/>
</dbReference>
<dbReference type="PANTHER" id="PTHR48104">
    <property type="entry name" value="METACASPASE-4"/>
    <property type="match status" value="1"/>
</dbReference>
<comment type="caution">
    <text evidence="3">The sequence shown here is derived from an EMBL/GenBank/DDBJ whole genome shotgun (WGS) entry which is preliminary data.</text>
</comment>
<dbReference type="PANTHER" id="PTHR48104:SF30">
    <property type="entry name" value="METACASPASE-1"/>
    <property type="match status" value="1"/>
</dbReference>
<keyword evidence="4" id="KW-1185">Reference proteome</keyword>
<evidence type="ECO:0000313" key="4">
    <source>
        <dbReference type="Proteomes" id="UP000567179"/>
    </source>
</evidence>
<dbReference type="Pfam" id="PF00656">
    <property type="entry name" value="Peptidase_C14"/>
    <property type="match status" value="1"/>
</dbReference>
<protein>
    <recommendedName>
        <fullName evidence="2">Peptidase C14 caspase domain-containing protein</fullName>
    </recommendedName>
</protein>
<evidence type="ECO:0000256" key="1">
    <source>
        <dbReference type="ARBA" id="ARBA00009005"/>
    </source>
</evidence>
<dbReference type="EMBL" id="JAACJJ010000002">
    <property type="protein sequence ID" value="KAF5329469.1"/>
    <property type="molecule type" value="Genomic_DNA"/>
</dbReference>